<dbReference type="Proteomes" id="UP001151516">
    <property type="component" value="Unassembled WGS sequence"/>
</dbReference>
<feature type="region of interest" description="Disordered" evidence="2">
    <location>
        <begin position="336"/>
        <end position="403"/>
    </location>
</feature>
<gene>
    <name evidence="3" type="ORF">IWW39_002062</name>
</gene>
<feature type="region of interest" description="Disordered" evidence="2">
    <location>
        <begin position="502"/>
        <end position="533"/>
    </location>
</feature>
<keyword evidence="1" id="KW-0175">Coiled coil</keyword>
<feature type="compositionally biased region" description="Acidic residues" evidence="2">
    <location>
        <begin position="451"/>
        <end position="464"/>
    </location>
</feature>
<evidence type="ECO:0000313" key="4">
    <source>
        <dbReference type="Proteomes" id="UP001151516"/>
    </source>
</evidence>
<organism evidence="3 4">
    <name type="scientific">Coemansia spiralis</name>
    <dbReference type="NCBI Taxonomy" id="417178"/>
    <lineage>
        <taxon>Eukaryota</taxon>
        <taxon>Fungi</taxon>
        <taxon>Fungi incertae sedis</taxon>
        <taxon>Zoopagomycota</taxon>
        <taxon>Kickxellomycotina</taxon>
        <taxon>Kickxellomycetes</taxon>
        <taxon>Kickxellales</taxon>
        <taxon>Kickxellaceae</taxon>
        <taxon>Coemansia</taxon>
    </lineage>
</organism>
<feature type="compositionally biased region" description="Polar residues" evidence="2">
    <location>
        <begin position="135"/>
        <end position="146"/>
    </location>
</feature>
<dbReference type="AlphaFoldDB" id="A0A9W8L3Y8"/>
<evidence type="ECO:0000313" key="3">
    <source>
        <dbReference type="EMBL" id="KAJ2688665.1"/>
    </source>
</evidence>
<feature type="coiled-coil region" evidence="1">
    <location>
        <begin position="304"/>
        <end position="335"/>
    </location>
</feature>
<accession>A0A9W8L3Y8</accession>
<reference evidence="3" key="1">
    <citation type="submission" date="2022-07" db="EMBL/GenBank/DDBJ databases">
        <title>Phylogenomic reconstructions and comparative analyses of Kickxellomycotina fungi.</title>
        <authorList>
            <person name="Reynolds N.K."/>
            <person name="Stajich J.E."/>
            <person name="Barry K."/>
            <person name="Grigoriev I.V."/>
            <person name="Crous P."/>
            <person name="Smith M.E."/>
        </authorList>
    </citation>
    <scope>NUCLEOTIDE SEQUENCE</scope>
    <source>
        <strain evidence="3">CBS 109367</strain>
    </source>
</reference>
<dbReference type="Gene3D" id="1.25.40.180">
    <property type="match status" value="1"/>
</dbReference>
<feature type="compositionally biased region" description="Basic and acidic residues" evidence="2">
    <location>
        <begin position="336"/>
        <end position="345"/>
    </location>
</feature>
<name>A0A9W8L3Y8_9FUNG</name>
<feature type="compositionally biased region" description="Acidic residues" evidence="2">
    <location>
        <begin position="509"/>
        <end position="532"/>
    </location>
</feature>
<evidence type="ECO:0000256" key="2">
    <source>
        <dbReference type="SAM" id="MobiDB-lite"/>
    </source>
</evidence>
<feature type="compositionally biased region" description="Polar residues" evidence="2">
    <location>
        <begin position="386"/>
        <end position="399"/>
    </location>
</feature>
<dbReference type="EMBL" id="JANBTX010000041">
    <property type="protein sequence ID" value="KAJ2688665.1"/>
    <property type="molecule type" value="Genomic_DNA"/>
</dbReference>
<keyword evidence="4" id="KW-1185">Reference proteome</keyword>
<feature type="compositionally biased region" description="Low complexity" evidence="2">
    <location>
        <begin position="37"/>
        <end position="47"/>
    </location>
</feature>
<evidence type="ECO:0008006" key="5">
    <source>
        <dbReference type="Google" id="ProtNLM"/>
    </source>
</evidence>
<feature type="region of interest" description="Disordered" evidence="2">
    <location>
        <begin position="1"/>
        <end position="55"/>
    </location>
</feature>
<proteinExistence type="predicted"/>
<feature type="region of interest" description="Disordered" evidence="2">
    <location>
        <begin position="135"/>
        <end position="163"/>
    </location>
</feature>
<feature type="region of interest" description="Disordered" evidence="2">
    <location>
        <begin position="435"/>
        <end position="484"/>
    </location>
</feature>
<protein>
    <recommendedName>
        <fullName evidence="5">W2 domain-containing protein</fullName>
    </recommendedName>
</protein>
<sequence length="962" mass="102636">MDPETKSAGSASLQPMHPPSYQLADTESFWGDDTDAAHSSTTRATTTPQPKKDLAMPRESMCDALASCNIIPAPVQSTLDFVVDLTQLIIPSLFMPSLSDECLITAAILGGTGARSYVHASKNLAINSVSGVTANPPLTQPSQPSYADSDDSTEPGDTFGFDSNNNGSSCAQCTLSMLLRMPPLHPLTLGAKSTLPAKSPLEEPLSHVGCATGAPHTGDLPPYSGDFRHAVADGKNPATTAEIHQISAPPSSTASDVDEPSAPTLEDFATVDARLLDVNQLLLRRIRKLELTNQIIREAYSEVQEMLQAERQSKITQLKSLERKHEEDMEKLVQEYQDRADRSCNDESECESSSESESDGDYVFHPGFSTLASSSRARVSAEKRTSASYESSPLMNTTKAGGRLSPLSIRRTVSDTACLSAAAGIEPFLQSDLGVEFLPGDDHESATDSDTGFDDSDDSDDDAQSEASWVTDDEGLEHASGSCSKDDYDGITFSRVIVHMADSEHSEGDLDTDSDTDSDGDADSESDDDADEMLPKRQHTEQDLDDGIIVDPAQAVLGRYYAQTGVLSIAADIDDIPADGYEGVTAARSDEYGFHRSDEAASDFALFDDQWQSQGVWDAIRGRDTDSSGLLSEEVQKSVDERELELISSLPADQRIAKFVCRASSHLQQGARGGLSLGFMMHNIEALSDRYSSNHQSVLCAFIECLYRILEVISPAAAVEASLPPSALARHVRSEAHSSSQVVLRIIRLLHSFISIPEDQATVLKQLEQLSEANRDVRLAKHALLLRMLYDNELVDKASLLQWYSAAPAPGLGGHVAEAAGERGRLLRLKAAPLLIEVSSGAGASNAAAAISEMYQQVVAACSSNSGTVSASSTPNLPGHVAVRGCTGSLTPVSDENTTLHSQSSDCEGPGGAPAVRGHQTCRYAGILGIGRNAGSHASLGETGTDRLRPTKQVTFAAAVAE</sequence>
<comment type="caution">
    <text evidence="3">The sequence shown here is derived from an EMBL/GenBank/DDBJ whole genome shotgun (WGS) entry which is preliminary data.</text>
</comment>
<feature type="compositionally biased region" description="Acidic residues" evidence="2">
    <location>
        <begin position="346"/>
        <end position="360"/>
    </location>
</feature>
<dbReference type="OrthoDB" id="5569827at2759"/>
<evidence type="ECO:0000256" key="1">
    <source>
        <dbReference type="SAM" id="Coils"/>
    </source>
</evidence>